<evidence type="ECO:0000313" key="4">
    <source>
        <dbReference type="Proteomes" id="UP000199372"/>
    </source>
</evidence>
<dbReference type="PROSITE" id="PS00061">
    <property type="entry name" value="ADH_SHORT"/>
    <property type="match status" value="1"/>
</dbReference>
<dbReference type="InterPro" id="IPR050259">
    <property type="entry name" value="SDR"/>
</dbReference>
<comment type="similarity">
    <text evidence="1">Belongs to the short-chain dehydrogenases/reductases (SDR) family.</text>
</comment>
<evidence type="ECO:0000259" key="2">
    <source>
        <dbReference type="SMART" id="SM00822"/>
    </source>
</evidence>
<dbReference type="InterPro" id="IPR036291">
    <property type="entry name" value="NAD(P)-bd_dom_sf"/>
</dbReference>
<dbReference type="SUPFAM" id="SSF51735">
    <property type="entry name" value="NAD(P)-binding Rossmann-fold domains"/>
    <property type="match status" value="1"/>
</dbReference>
<dbReference type="InterPro" id="IPR020904">
    <property type="entry name" value="Sc_DH/Rdtase_CS"/>
</dbReference>
<proteinExistence type="inferred from homology"/>
<keyword evidence="4" id="KW-1185">Reference proteome</keyword>
<dbReference type="AlphaFoldDB" id="A0A1H8L0G5"/>
<dbReference type="InterPro" id="IPR002347">
    <property type="entry name" value="SDR_fam"/>
</dbReference>
<dbReference type="PRINTS" id="PR00080">
    <property type="entry name" value="SDRFAMILY"/>
</dbReference>
<dbReference type="OrthoDB" id="198783at2"/>
<dbReference type="RefSeq" id="WP_091846458.1">
    <property type="nucleotide sequence ID" value="NZ_FOCM01000009.1"/>
</dbReference>
<dbReference type="Gene3D" id="3.40.50.720">
    <property type="entry name" value="NAD(P)-binding Rossmann-like Domain"/>
    <property type="match status" value="1"/>
</dbReference>
<dbReference type="PANTHER" id="PTHR42879:SF2">
    <property type="entry name" value="3-OXOACYL-[ACYL-CARRIER-PROTEIN] REDUCTASE FABG"/>
    <property type="match status" value="1"/>
</dbReference>
<dbReference type="SMART" id="SM00822">
    <property type="entry name" value="PKS_KR"/>
    <property type="match status" value="1"/>
</dbReference>
<dbReference type="EMBL" id="FOCM01000009">
    <property type="protein sequence ID" value="SEN98625.1"/>
    <property type="molecule type" value="Genomic_DNA"/>
</dbReference>
<evidence type="ECO:0000313" key="3">
    <source>
        <dbReference type="EMBL" id="SEN98625.1"/>
    </source>
</evidence>
<dbReference type="GO" id="GO:0032787">
    <property type="term" value="P:monocarboxylic acid metabolic process"/>
    <property type="evidence" value="ECO:0007669"/>
    <property type="project" value="UniProtKB-ARBA"/>
</dbReference>
<dbReference type="PRINTS" id="PR00081">
    <property type="entry name" value="GDHRDH"/>
</dbReference>
<dbReference type="FunFam" id="3.40.50.720:FF:000084">
    <property type="entry name" value="Short-chain dehydrogenase reductase"/>
    <property type="match status" value="1"/>
</dbReference>
<name>A0A1H8L0G5_9RHOB</name>
<gene>
    <name evidence="3" type="ORF">SAMN04488011_10921</name>
</gene>
<feature type="domain" description="Ketoreductase" evidence="2">
    <location>
        <begin position="13"/>
        <end position="194"/>
    </location>
</feature>
<organism evidence="3 4">
    <name type="scientific">Palleronia pelagia</name>
    <dbReference type="NCBI Taxonomy" id="387096"/>
    <lineage>
        <taxon>Bacteria</taxon>
        <taxon>Pseudomonadati</taxon>
        <taxon>Pseudomonadota</taxon>
        <taxon>Alphaproteobacteria</taxon>
        <taxon>Rhodobacterales</taxon>
        <taxon>Roseobacteraceae</taxon>
        <taxon>Palleronia</taxon>
    </lineage>
</organism>
<dbReference type="Pfam" id="PF13561">
    <property type="entry name" value="adh_short_C2"/>
    <property type="match status" value="1"/>
</dbReference>
<accession>A0A1H8L0G5</accession>
<reference evidence="4" key="1">
    <citation type="submission" date="2016-10" db="EMBL/GenBank/DDBJ databases">
        <authorList>
            <person name="Varghese N."/>
            <person name="Submissions S."/>
        </authorList>
    </citation>
    <scope>NUCLEOTIDE SEQUENCE [LARGE SCALE GENOMIC DNA]</scope>
    <source>
        <strain evidence="4">DSM 26893</strain>
    </source>
</reference>
<dbReference type="PANTHER" id="PTHR42879">
    <property type="entry name" value="3-OXOACYL-(ACYL-CARRIER-PROTEIN) REDUCTASE"/>
    <property type="match status" value="1"/>
</dbReference>
<evidence type="ECO:0000256" key="1">
    <source>
        <dbReference type="ARBA" id="ARBA00006484"/>
    </source>
</evidence>
<protein>
    <submittedName>
        <fullName evidence="3">3-oxoacyl-[acyl-carrier protein] reductase</fullName>
    </submittedName>
</protein>
<dbReference type="Proteomes" id="UP000199372">
    <property type="component" value="Unassembled WGS sequence"/>
</dbReference>
<dbReference type="InterPro" id="IPR057326">
    <property type="entry name" value="KR_dom"/>
</dbReference>
<sequence>MSVSPDDRANAGKVALVTGASRGLGAEIARTLGRDGWSVAVNYRSDGAGADAVAADIRSDGGSASKVQFDVLDPDAIETGLAEIAGTLGPVDLLVNNATGPQPEKPIEEQEWSDYEAQLAFFVHAPLLLMQACLGDWRRRGSGRIVNIGSEAAHVGPPELAHYATAKSAMIGLSRSWANALGGDGITVNLVEPGFAPVERHADVSEAERAAHAEQIPLGRLAKPSDIAGVVAFLASPRADFVTGQRILVDGGLRFT</sequence>